<proteinExistence type="predicted"/>
<keyword evidence="2" id="KW-1185">Reference proteome</keyword>
<evidence type="ECO:0000313" key="2">
    <source>
        <dbReference type="Proteomes" id="UP000662904"/>
    </source>
</evidence>
<dbReference type="NCBIfam" id="TIGR01687">
    <property type="entry name" value="moaD_arch"/>
    <property type="match status" value="1"/>
</dbReference>
<dbReference type="EMBL" id="CP059066">
    <property type="protein sequence ID" value="QSQ09046.1"/>
    <property type="molecule type" value="Genomic_DNA"/>
</dbReference>
<dbReference type="KEGG" id="kme:H0A61_01403"/>
<dbReference type="Pfam" id="PF02597">
    <property type="entry name" value="ThiS"/>
    <property type="match status" value="1"/>
</dbReference>
<dbReference type="Proteomes" id="UP000662904">
    <property type="component" value="Chromosome"/>
</dbReference>
<dbReference type="NCBIfam" id="NF041918">
    <property type="entry name" value="SAMP1"/>
    <property type="match status" value="1"/>
</dbReference>
<sequence>MDMKVKFFAYIRDYTNSREIEFGYCKTVRELLQRLCKKYGQKFKDRVFKGEELSGEVLILVNGRDIVHLNHLNTTLNEDDEICIFPVIAGG</sequence>
<dbReference type="InterPro" id="IPR003749">
    <property type="entry name" value="ThiS/MoaD-like"/>
</dbReference>
<reference evidence="1" key="1">
    <citation type="submission" date="2020-07" db="EMBL/GenBank/DDBJ databases">
        <title>Koleobacter methoxysyntrophicus gen. nov., sp. nov., a novel anaerobic bacterium isolated from deep subsurface oil field and proposal of Koleobacterales ord. nov. in the phylum Firmicutes.</title>
        <authorList>
            <person name="Sakamoto S."/>
            <person name="Tamaki H."/>
        </authorList>
    </citation>
    <scope>NUCLEOTIDE SEQUENCE</scope>
    <source>
        <strain evidence="1">NRmbB1</strain>
    </source>
</reference>
<dbReference type="PANTHER" id="PTHR38031:SF1">
    <property type="entry name" value="SULFUR CARRIER PROTEIN CYSO"/>
    <property type="match status" value="1"/>
</dbReference>
<dbReference type="CDD" id="cd17505">
    <property type="entry name" value="Ubl_SAMP1_like"/>
    <property type="match status" value="1"/>
</dbReference>
<dbReference type="InterPro" id="IPR052045">
    <property type="entry name" value="Sulfur_Carrier/Prot_Modifier"/>
</dbReference>
<accession>A0A8A0RPA8</accession>
<dbReference type="InterPro" id="IPR016155">
    <property type="entry name" value="Mopterin_synth/thiamin_S_b"/>
</dbReference>
<dbReference type="Gene3D" id="3.10.20.30">
    <property type="match status" value="1"/>
</dbReference>
<dbReference type="SUPFAM" id="SSF54285">
    <property type="entry name" value="MoaD/ThiS"/>
    <property type="match status" value="1"/>
</dbReference>
<protein>
    <recommendedName>
        <fullName evidence="3">MoaD family protein</fullName>
    </recommendedName>
</protein>
<dbReference type="InterPro" id="IPR054834">
    <property type="entry name" value="SAMP1_3"/>
</dbReference>
<evidence type="ECO:0000313" key="1">
    <source>
        <dbReference type="EMBL" id="QSQ09046.1"/>
    </source>
</evidence>
<organism evidence="1 2">
    <name type="scientific">Koleobacter methoxysyntrophicus</name>
    <dbReference type="NCBI Taxonomy" id="2751313"/>
    <lineage>
        <taxon>Bacteria</taxon>
        <taxon>Bacillati</taxon>
        <taxon>Bacillota</taxon>
        <taxon>Clostridia</taxon>
        <taxon>Koleobacterales</taxon>
        <taxon>Koleobacteraceae</taxon>
        <taxon>Koleobacter</taxon>
    </lineage>
</organism>
<name>A0A8A0RPA8_9FIRM</name>
<dbReference type="AlphaFoldDB" id="A0A8A0RPA8"/>
<dbReference type="PANTHER" id="PTHR38031">
    <property type="entry name" value="SULFUR CARRIER PROTEIN SLR0821-RELATED"/>
    <property type="match status" value="1"/>
</dbReference>
<dbReference type="InterPro" id="IPR012675">
    <property type="entry name" value="Beta-grasp_dom_sf"/>
</dbReference>
<gene>
    <name evidence="1" type="ORF">H0A61_01403</name>
</gene>
<dbReference type="InterPro" id="IPR010038">
    <property type="entry name" value="MoaD_arc-typ"/>
</dbReference>
<evidence type="ECO:0008006" key="3">
    <source>
        <dbReference type="Google" id="ProtNLM"/>
    </source>
</evidence>